<dbReference type="SUPFAM" id="SSF56420">
    <property type="entry name" value="Peptide deformylase"/>
    <property type="match status" value="1"/>
</dbReference>
<name>A0A844GUW5_9CHRO</name>
<comment type="similarity">
    <text evidence="1 5">Belongs to the polypeptide deformylase family.</text>
</comment>
<keyword evidence="4 5" id="KW-0648">Protein biosynthesis</keyword>
<evidence type="ECO:0000313" key="7">
    <source>
        <dbReference type="Proteomes" id="UP000437131"/>
    </source>
</evidence>
<evidence type="ECO:0000313" key="6">
    <source>
        <dbReference type="EMBL" id="MTF38862.1"/>
    </source>
</evidence>
<evidence type="ECO:0000256" key="4">
    <source>
        <dbReference type="ARBA" id="ARBA00022917"/>
    </source>
</evidence>
<dbReference type="PANTHER" id="PTHR10458:SF22">
    <property type="entry name" value="PEPTIDE DEFORMYLASE"/>
    <property type="match status" value="1"/>
</dbReference>
<dbReference type="GO" id="GO:0046872">
    <property type="term" value="F:metal ion binding"/>
    <property type="evidence" value="ECO:0007669"/>
    <property type="project" value="UniProtKB-KW"/>
</dbReference>
<dbReference type="NCBIfam" id="TIGR00079">
    <property type="entry name" value="pept_deformyl"/>
    <property type="match status" value="1"/>
</dbReference>
<dbReference type="NCBIfam" id="NF001159">
    <property type="entry name" value="PRK00150.1-3"/>
    <property type="match status" value="1"/>
</dbReference>
<evidence type="ECO:0000256" key="5">
    <source>
        <dbReference type="HAMAP-Rule" id="MF_00163"/>
    </source>
</evidence>
<dbReference type="InterPro" id="IPR036821">
    <property type="entry name" value="Peptide_deformylase_sf"/>
</dbReference>
<dbReference type="AlphaFoldDB" id="A0A844GUW5"/>
<dbReference type="EMBL" id="WMIA01000008">
    <property type="protein sequence ID" value="MTF38862.1"/>
    <property type="molecule type" value="Genomic_DNA"/>
</dbReference>
<evidence type="ECO:0000256" key="2">
    <source>
        <dbReference type="ARBA" id="ARBA00022723"/>
    </source>
</evidence>
<dbReference type="Pfam" id="PF01327">
    <property type="entry name" value="Pep_deformylase"/>
    <property type="match status" value="1"/>
</dbReference>
<dbReference type="PIRSF" id="PIRSF004749">
    <property type="entry name" value="Pep_def"/>
    <property type="match status" value="1"/>
</dbReference>
<keyword evidence="5" id="KW-0408">Iron</keyword>
<dbReference type="EC" id="3.5.1.88" evidence="5"/>
<dbReference type="RefSeq" id="WP_099434771.1">
    <property type="nucleotide sequence ID" value="NZ_WMIA01000008.1"/>
</dbReference>
<proteinExistence type="inferred from homology"/>
<evidence type="ECO:0000256" key="3">
    <source>
        <dbReference type="ARBA" id="ARBA00022801"/>
    </source>
</evidence>
<organism evidence="6 7">
    <name type="scientific">Cyanobacterium aponinum 0216</name>
    <dbReference type="NCBI Taxonomy" id="2676140"/>
    <lineage>
        <taxon>Bacteria</taxon>
        <taxon>Bacillati</taxon>
        <taxon>Cyanobacteriota</taxon>
        <taxon>Cyanophyceae</taxon>
        <taxon>Oscillatoriophycideae</taxon>
        <taxon>Chroococcales</taxon>
        <taxon>Geminocystaceae</taxon>
        <taxon>Cyanobacterium</taxon>
    </lineage>
</organism>
<dbReference type="Proteomes" id="UP000437131">
    <property type="component" value="Unassembled WGS sequence"/>
</dbReference>
<feature type="binding site" evidence="5">
    <location>
        <position position="141"/>
    </location>
    <ligand>
        <name>Fe cation</name>
        <dbReference type="ChEBI" id="CHEBI:24875"/>
    </ligand>
</feature>
<reference evidence="6 7" key="1">
    <citation type="submission" date="2019-11" db="EMBL/GenBank/DDBJ databases">
        <title>Isolation of a new High Light Tolerant Cyanobacteria.</title>
        <authorList>
            <person name="Dobson Z."/>
            <person name="Vaughn N."/>
            <person name="Vaughn M."/>
            <person name="Fromme P."/>
            <person name="Mazor Y."/>
        </authorList>
    </citation>
    <scope>NUCLEOTIDE SEQUENCE [LARGE SCALE GENOMIC DNA]</scope>
    <source>
        <strain evidence="6 7">0216</strain>
    </source>
</reference>
<feature type="binding site" evidence="5">
    <location>
        <position position="145"/>
    </location>
    <ligand>
        <name>Fe cation</name>
        <dbReference type="ChEBI" id="CHEBI:24875"/>
    </ligand>
</feature>
<keyword evidence="2 5" id="KW-0479">Metal-binding</keyword>
<dbReference type="HAMAP" id="MF_00163">
    <property type="entry name" value="Pep_deformylase"/>
    <property type="match status" value="1"/>
</dbReference>
<dbReference type="GO" id="GO:0006412">
    <property type="term" value="P:translation"/>
    <property type="evidence" value="ECO:0007669"/>
    <property type="project" value="UniProtKB-UniRule"/>
</dbReference>
<dbReference type="FunFam" id="3.90.45.10:FF:000003">
    <property type="entry name" value="Peptide deformylase"/>
    <property type="match status" value="1"/>
</dbReference>
<comment type="caution">
    <text evidence="6">The sequence shown here is derived from an EMBL/GenBank/DDBJ whole genome shotgun (WGS) entry which is preliminary data.</text>
</comment>
<protein>
    <recommendedName>
        <fullName evidence="5">Peptide deformylase</fullName>
        <shortName evidence="5">PDF</shortName>
        <ecNumber evidence="5">3.5.1.88</ecNumber>
    </recommendedName>
    <alternativeName>
        <fullName evidence="5">Polypeptide deformylase</fullName>
    </alternativeName>
</protein>
<keyword evidence="3 5" id="KW-0378">Hydrolase</keyword>
<comment type="function">
    <text evidence="5">Removes the formyl group from the N-terminal Met of newly synthesized proteins. Requires at least a dipeptide for an efficient rate of reaction. N-terminal L-methionine is a prerequisite for activity but the enzyme has broad specificity at other positions.</text>
</comment>
<sequence>MIKEILQIGEPVLREIAQEVEDIHCQEIQNLIDELLDLTLKSHGVGIAAPQVGISKRIIVVASHPNIRYPDAPYMSPFAMINPLIVSHSQEIVIKEEGCLSVRQKRGMVARYRDIEVEYFTRDGQWHRKQYNNFIARIIQHELDHLNGILFVDHLQEDLMSEAQLKLDKSLI</sequence>
<dbReference type="InterPro" id="IPR023635">
    <property type="entry name" value="Peptide_deformylase"/>
</dbReference>
<dbReference type="GO" id="GO:0042586">
    <property type="term" value="F:peptide deformylase activity"/>
    <property type="evidence" value="ECO:0007669"/>
    <property type="project" value="UniProtKB-UniRule"/>
</dbReference>
<dbReference type="Gene3D" id="3.90.45.10">
    <property type="entry name" value="Peptide deformylase"/>
    <property type="match status" value="1"/>
</dbReference>
<dbReference type="PRINTS" id="PR01576">
    <property type="entry name" value="PDEFORMYLASE"/>
</dbReference>
<accession>A0A844GUW5</accession>
<comment type="catalytic activity">
    <reaction evidence="5">
        <text>N-terminal N-formyl-L-methionyl-[peptide] + H2O = N-terminal L-methionyl-[peptide] + formate</text>
        <dbReference type="Rhea" id="RHEA:24420"/>
        <dbReference type="Rhea" id="RHEA-COMP:10639"/>
        <dbReference type="Rhea" id="RHEA-COMP:10640"/>
        <dbReference type="ChEBI" id="CHEBI:15377"/>
        <dbReference type="ChEBI" id="CHEBI:15740"/>
        <dbReference type="ChEBI" id="CHEBI:49298"/>
        <dbReference type="ChEBI" id="CHEBI:64731"/>
        <dbReference type="EC" id="3.5.1.88"/>
    </reaction>
</comment>
<evidence type="ECO:0000256" key="1">
    <source>
        <dbReference type="ARBA" id="ARBA00010759"/>
    </source>
</evidence>
<feature type="binding site" evidence="5">
    <location>
        <position position="99"/>
    </location>
    <ligand>
        <name>Fe cation</name>
        <dbReference type="ChEBI" id="CHEBI:24875"/>
    </ligand>
</feature>
<dbReference type="PANTHER" id="PTHR10458">
    <property type="entry name" value="PEPTIDE DEFORMYLASE"/>
    <property type="match status" value="1"/>
</dbReference>
<dbReference type="CDD" id="cd00487">
    <property type="entry name" value="Pep_deformylase"/>
    <property type="match status" value="1"/>
</dbReference>
<feature type="active site" evidence="5">
    <location>
        <position position="142"/>
    </location>
</feature>
<gene>
    <name evidence="5 6" type="primary">def</name>
    <name evidence="6" type="ORF">GGC33_07965</name>
</gene>
<comment type="cofactor">
    <cofactor evidence="5">
        <name>Fe(2+)</name>
        <dbReference type="ChEBI" id="CHEBI:29033"/>
    </cofactor>
    <text evidence="5">Binds 1 Fe(2+) ion.</text>
</comment>